<proteinExistence type="predicted"/>
<organism evidence="1 2">
    <name type="scientific">Vermiconidia calcicola</name>
    <dbReference type="NCBI Taxonomy" id="1690605"/>
    <lineage>
        <taxon>Eukaryota</taxon>
        <taxon>Fungi</taxon>
        <taxon>Dikarya</taxon>
        <taxon>Ascomycota</taxon>
        <taxon>Pezizomycotina</taxon>
        <taxon>Dothideomycetes</taxon>
        <taxon>Dothideomycetidae</taxon>
        <taxon>Mycosphaerellales</taxon>
        <taxon>Extremaceae</taxon>
        <taxon>Vermiconidia</taxon>
    </lineage>
</organism>
<accession>A0ACC3N962</accession>
<evidence type="ECO:0000313" key="2">
    <source>
        <dbReference type="Proteomes" id="UP001281147"/>
    </source>
</evidence>
<comment type="caution">
    <text evidence="1">The sequence shown here is derived from an EMBL/GenBank/DDBJ whole genome shotgun (WGS) entry which is preliminary data.</text>
</comment>
<name>A0ACC3N962_9PEZI</name>
<protein>
    <submittedName>
        <fullName evidence="1">Uncharacterized protein</fullName>
    </submittedName>
</protein>
<dbReference type="EMBL" id="JAUTXU010000068">
    <property type="protein sequence ID" value="KAK3712713.1"/>
    <property type="molecule type" value="Genomic_DNA"/>
</dbReference>
<sequence>MENVTKDVIADVAWLTESRKDTLASWPRHGLSVFLYYRLLPRRATTPEEVESMNEYEDYDTYDTAYQRLQAIHGSQFLTSFTDRLLVSDGDARGPDQPYTAVQMLFNAKTYISIAVYAIDFPIILQRALQHTVDKLRPLSGQCALLLLHDGYHCHLYVLKQEGEHIGYFPLWTALLDSRDNVDSLRSCITKWSEILEQDNSCAEQLQSTRPDQASLDSFGEEYVNRILKESRKPTEL</sequence>
<evidence type="ECO:0000313" key="1">
    <source>
        <dbReference type="EMBL" id="KAK3712713.1"/>
    </source>
</evidence>
<dbReference type="Proteomes" id="UP001281147">
    <property type="component" value="Unassembled WGS sequence"/>
</dbReference>
<gene>
    <name evidence="1" type="ORF">LTR37_008977</name>
</gene>
<keyword evidence="2" id="KW-1185">Reference proteome</keyword>
<reference evidence="1" key="1">
    <citation type="submission" date="2023-07" db="EMBL/GenBank/DDBJ databases">
        <title>Black Yeasts Isolated from many extreme environments.</title>
        <authorList>
            <person name="Coleine C."/>
            <person name="Stajich J.E."/>
            <person name="Selbmann L."/>
        </authorList>
    </citation>
    <scope>NUCLEOTIDE SEQUENCE</scope>
    <source>
        <strain evidence="1">CCFEE 5714</strain>
    </source>
</reference>